<dbReference type="AlphaFoldDB" id="A0AAV7W8C8"/>
<sequence>MALDLGLSHGARLQRWPGAGVPGDVRFPVEVAVSGRSRRRICHGDTKLAETHALEAPAGAEAPRRCGAAPTVRLEYGAWSRGAQRRQRPEDKGLGEAFITVLPGRLTCY</sequence>
<keyword evidence="2" id="KW-1185">Reference proteome</keyword>
<dbReference type="Proteomes" id="UP001066276">
    <property type="component" value="Chromosome 1_2"/>
</dbReference>
<gene>
    <name evidence="1" type="ORF">NDU88_004215</name>
</gene>
<accession>A0AAV7W8C8</accession>
<organism evidence="1 2">
    <name type="scientific">Pleurodeles waltl</name>
    <name type="common">Iberian ribbed newt</name>
    <dbReference type="NCBI Taxonomy" id="8319"/>
    <lineage>
        <taxon>Eukaryota</taxon>
        <taxon>Metazoa</taxon>
        <taxon>Chordata</taxon>
        <taxon>Craniata</taxon>
        <taxon>Vertebrata</taxon>
        <taxon>Euteleostomi</taxon>
        <taxon>Amphibia</taxon>
        <taxon>Batrachia</taxon>
        <taxon>Caudata</taxon>
        <taxon>Salamandroidea</taxon>
        <taxon>Salamandridae</taxon>
        <taxon>Pleurodelinae</taxon>
        <taxon>Pleurodeles</taxon>
    </lineage>
</organism>
<comment type="caution">
    <text evidence="1">The sequence shown here is derived from an EMBL/GenBank/DDBJ whole genome shotgun (WGS) entry which is preliminary data.</text>
</comment>
<evidence type="ECO:0000313" key="1">
    <source>
        <dbReference type="EMBL" id="KAJ1208832.1"/>
    </source>
</evidence>
<evidence type="ECO:0000313" key="2">
    <source>
        <dbReference type="Proteomes" id="UP001066276"/>
    </source>
</evidence>
<protein>
    <submittedName>
        <fullName evidence="1">Uncharacterized protein</fullName>
    </submittedName>
</protein>
<proteinExistence type="predicted"/>
<dbReference type="EMBL" id="JANPWB010000002">
    <property type="protein sequence ID" value="KAJ1208832.1"/>
    <property type="molecule type" value="Genomic_DNA"/>
</dbReference>
<reference evidence="1" key="1">
    <citation type="journal article" date="2022" name="bioRxiv">
        <title>Sequencing and chromosome-scale assembly of the giantPleurodeles waltlgenome.</title>
        <authorList>
            <person name="Brown T."/>
            <person name="Elewa A."/>
            <person name="Iarovenko S."/>
            <person name="Subramanian E."/>
            <person name="Araus A.J."/>
            <person name="Petzold A."/>
            <person name="Susuki M."/>
            <person name="Suzuki K.-i.T."/>
            <person name="Hayashi T."/>
            <person name="Toyoda A."/>
            <person name="Oliveira C."/>
            <person name="Osipova E."/>
            <person name="Leigh N.D."/>
            <person name="Simon A."/>
            <person name="Yun M.H."/>
        </authorList>
    </citation>
    <scope>NUCLEOTIDE SEQUENCE</scope>
    <source>
        <strain evidence="1">20211129_DDA</strain>
        <tissue evidence="1">Liver</tissue>
    </source>
</reference>
<name>A0AAV7W8C8_PLEWA</name>